<organism evidence="2 3">
    <name type="scientific">Nothophoma quercina</name>
    <dbReference type="NCBI Taxonomy" id="749835"/>
    <lineage>
        <taxon>Eukaryota</taxon>
        <taxon>Fungi</taxon>
        <taxon>Dikarya</taxon>
        <taxon>Ascomycota</taxon>
        <taxon>Pezizomycotina</taxon>
        <taxon>Dothideomycetes</taxon>
        <taxon>Pleosporomycetidae</taxon>
        <taxon>Pleosporales</taxon>
        <taxon>Pleosporineae</taxon>
        <taxon>Didymellaceae</taxon>
        <taxon>Nothophoma</taxon>
    </lineage>
</organism>
<protein>
    <submittedName>
        <fullName evidence="2">Uncharacterized protein</fullName>
    </submittedName>
</protein>
<gene>
    <name evidence="2" type="ORF">SLS59_002779</name>
</gene>
<feature type="region of interest" description="Disordered" evidence="1">
    <location>
        <begin position="316"/>
        <end position="336"/>
    </location>
</feature>
<reference evidence="2 3" key="1">
    <citation type="submission" date="2024-02" db="EMBL/GenBank/DDBJ databases">
        <title>De novo assembly and annotation of 12 fungi associated with fruit tree decline syndrome in Ontario, Canada.</title>
        <authorList>
            <person name="Sulman M."/>
            <person name="Ellouze W."/>
            <person name="Ilyukhin E."/>
        </authorList>
    </citation>
    <scope>NUCLEOTIDE SEQUENCE [LARGE SCALE GENOMIC DNA]</scope>
    <source>
        <strain evidence="2 3">M97-236</strain>
    </source>
</reference>
<accession>A0ABR3RRM1</accession>
<dbReference type="Proteomes" id="UP001521222">
    <property type="component" value="Unassembled WGS sequence"/>
</dbReference>
<keyword evidence="3" id="KW-1185">Reference proteome</keyword>
<comment type="caution">
    <text evidence="2">The sequence shown here is derived from an EMBL/GenBank/DDBJ whole genome shotgun (WGS) entry which is preliminary data.</text>
</comment>
<evidence type="ECO:0000313" key="3">
    <source>
        <dbReference type="Proteomes" id="UP001521222"/>
    </source>
</evidence>
<name>A0ABR3RRM1_9PLEO</name>
<dbReference type="EMBL" id="JAKIXB020000007">
    <property type="protein sequence ID" value="KAL1607075.1"/>
    <property type="molecule type" value="Genomic_DNA"/>
</dbReference>
<feature type="compositionally biased region" description="Polar residues" evidence="1">
    <location>
        <begin position="316"/>
        <end position="331"/>
    </location>
</feature>
<feature type="region of interest" description="Disordered" evidence="1">
    <location>
        <begin position="227"/>
        <end position="276"/>
    </location>
</feature>
<sequence>MLKAQSAFTPLNAYSAPSNLFTLDLISPQTAVNAIERDTGAHKDIAGSGAKLNEMPEYDCFDNGKGHFASANYLFDKGVWIGYLAKESELESNYDNMSLPHPPEVFGISELIERDAVCRGCFGEHSQILNLQEIRFSKQKKKLAIMPLEGADDAGLFCILVQLRSDRSVKALQQFRLYEHETGNDVRSFENRFVLLAARDQEKDKGVMHLVRNTLPPQELARNAVRSGNCRSDPNFSENAGSMPTVEKTAQQGSLPKILKRKQQAPGDDYSEVRSSVKRVRTKALTGPRMSTTPTVQLSDDDIAEPLRLPHERRLTSQVRGQQLSPVSPSTAPAPLPIQMPAPREVPVMLNNVPRSPPDAAPTPPAVDVRRSGFTDDQSERIEFIWNIDFEGREHEVRRVLSDASTFGVLLEKLRKDMEHIPSAMRQMKTNTWSVSYQLANGEGKASLISLNSRPEVSFNALLRHISQRDAWKTDVGLIVEVEIKASLAGIID</sequence>
<evidence type="ECO:0000256" key="1">
    <source>
        <dbReference type="SAM" id="MobiDB-lite"/>
    </source>
</evidence>
<proteinExistence type="predicted"/>
<feature type="compositionally biased region" description="Polar residues" evidence="1">
    <location>
        <begin position="229"/>
        <end position="254"/>
    </location>
</feature>
<evidence type="ECO:0000313" key="2">
    <source>
        <dbReference type="EMBL" id="KAL1607075.1"/>
    </source>
</evidence>